<dbReference type="GO" id="GO:0005832">
    <property type="term" value="C:chaperonin-containing T-complex"/>
    <property type="evidence" value="ECO:0007669"/>
    <property type="project" value="InterPro"/>
</dbReference>
<dbReference type="InterPro" id="IPR027410">
    <property type="entry name" value="TCP-1-like_intermed_sf"/>
</dbReference>
<dbReference type="Gene3D" id="1.10.560.10">
    <property type="entry name" value="GroEL-like equatorial domain"/>
    <property type="match status" value="1"/>
</dbReference>
<dbReference type="InterPro" id="IPR027413">
    <property type="entry name" value="GROEL-like_equatorial_sf"/>
</dbReference>
<dbReference type="GO" id="GO:0005524">
    <property type="term" value="F:ATP binding"/>
    <property type="evidence" value="ECO:0007669"/>
    <property type="project" value="UniProtKB-KW"/>
</dbReference>
<evidence type="ECO:0000256" key="2">
    <source>
        <dbReference type="ARBA" id="ARBA00008020"/>
    </source>
</evidence>
<dbReference type="PROSITE" id="PS00995">
    <property type="entry name" value="TCP1_3"/>
    <property type="match status" value="1"/>
</dbReference>
<dbReference type="PRINTS" id="PR00304">
    <property type="entry name" value="TCOMPLEXTCP1"/>
</dbReference>
<dbReference type="InterPro" id="IPR053374">
    <property type="entry name" value="TCP-1_chaperonin"/>
</dbReference>
<name>A0A8J5X531_DIALT</name>
<keyword evidence="10" id="KW-1185">Reference proteome</keyword>
<dbReference type="Proteomes" id="UP000751190">
    <property type="component" value="Unassembled WGS sequence"/>
</dbReference>
<dbReference type="AlphaFoldDB" id="A0A8J5X531"/>
<dbReference type="OrthoDB" id="10248520at2759"/>
<keyword evidence="6 8" id="KW-0143">Chaperone</keyword>
<dbReference type="NCBIfam" id="NF041083">
    <property type="entry name" value="thermosome_beta"/>
    <property type="match status" value="1"/>
</dbReference>
<keyword evidence="3" id="KW-0963">Cytoplasm</keyword>
<comment type="caution">
    <text evidence="9">The sequence shown here is derived from an EMBL/GenBank/DDBJ whole genome shotgun (WGS) entry which is preliminary data.</text>
</comment>
<protein>
    <recommendedName>
        <fullName evidence="7">CCT-beta</fullName>
    </recommendedName>
</protein>
<dbReference type="Pfam" id="PF00118">
    <property type="entry name" value="Cpn60_TCP1"/>
    <property type="match status" value="1"/>
</dbReference>
<dbReference type="Gene3D" id="3.50.7.10">
    <property type="entry name" value="GroEL"/>
    <property type="match status" value="1"/>
</dbReference>
<evidence type="ECO:0000256" key="1">
    <source>
        <dbReference type="ARBA" id="ARBA00004496"/>
    </source>
</evidence>
<dbReference type="InterPro" id="IPR002423">
    <property type="entry name" value="Cpn60/GroEL/TCP-1"/>
</dbReference>
<dbReference type="InterPro" id="IPR017998">
    <property type="entry name" value="Chaperone_TCP-1"/>
</dbReference>
<evidence type="ECO:0000313" key="10">
    <source>
        <dbReference type="Proteomes" id="UP000751190"/>
    </source>
</evidence>
<dbReference type="GO" id="GO:0051082">
    <property type="term" value="F:unfolded protein binding"/>
    <property type="evidence" value="ECO:0007669"/>
    <property type="project" value="InterPro"/>
</dbReference>
<dbReference type="OMA" id="CAEMVMS"/>
<gene>
    <name evidence="9" type="ORF">KFE25_003101</name>
</gene>
<dbReference type="PANTHER" id="PTHR11353">
    <property type="entry name" value="CHAPERONIN"/>
    <property type="match status" value="1"/>
</dbReference>
<dbReference type="FunFam" id="3.50.7.10:FF:000002">
    <property type="entry name" value="T-complex protein 1 subunit beta"/>
    <property type="match status" value="1"/>
</dbReference>
<evidence type="ECO:0000256" key="8">
    <source>
        <dbReference type="RuleBase" id="RU004187"/>
    </source>
</evidence>
<evidence type="ECO:0000256" key="3">
    <source>
        <dbReference type="ARBA" id="ARBA00022490"/>
    </source>
</evidence>
<proteinExistence type="inferred from homology"/>
<organism evidence="9 10">
    <name type="scientific">Diacronema lutheri</name>
    <name type="common">Unicellular marine alga</name>
    <name type="synonym">Monochrysis lutheri</name>
    <dbReference type="NCBI Taxonomy" id="2081491"/>
    <lineage>
        <taxon>Eukaryota</taxon>
        <taxon>Haptista</taxon>
        <taxon>Haptophyta</taxon>
        <taxon>Pavlovophyceae</taxon>
        <taxon>Pavlovales</taxon>
        <taxon>Pavlovaceae</taxon>
        <taxon>Diacronema</taxon>
    </lineage>
</organism>
<sequence>MAMFDGSMPGSVNVLEHGAGQARGEHARMSTIIGALAIADVVKSSLGPKGMDKILQPSPGSTSKLSVTNDGATILKSILVDNPAAKVLIDISKTQDEEVGDGTTSVCVLAGELLRQAEKLMEQQLHPQLIVAGFRRAADVARARLESMAVDHSSDPVRFRADLIKIAQTTLSSKVLSQDKQQFSEMAVDAVMKLKGSTHLEQIQLIKKAGGTLRDSYLDPDGYLLDKKISADGPKKIVGAKILLANTPMDTDKIKLYGTKVKTDSMAKVAEIEAAERAKMNAKVDKIIAHGCNVFINRQLIYNLPEQRLVDAGIMVIEHADFEGVAQLAHVTRADIVSTFDTPESVTLGEAATIEEIMIGEDKLIRFGGCPNAEACSIVLRGANEHILDEAERSLHDALCVLSQTVVHTKVLPGGGACEMQMANAIDQAALEVPGKQALAMEAFARGLRALPEIIATNGGHDAADLIAKLRVKHHAGCTSFGLDMDKGELADMYELGIMESYKVKLHVLLSAAEAAEMLLRVDSIVQCAPRQRDQ</sequence>
<dbReference type="PROSITE" id="PS00750">
    <property type="entry name" value="TCP1_1"/>
    <property type="match status" value="1"/>
</dbReference>
<evidence type="ECO:0000256" key="4">
    <source>
        <dbReference type="ARBA" id="ARBA00022741"/>
    </source>
</evidence>
<evidence type="ECO:0000313" key="9">
    <source>
        <dbReference type="EMBL" id="KAG8458566.1"/>
    </source>
</evidence>
<dbReference type="SUPFAM" id="SSF52029">
    <property type="entry name" value="GroEL apical domain-like"/>
    <property type="match status" value="1"/>
</dbReference>
<dbReference type="GO" id="GO:0140662">
    <property type="term" value="F:ATP-dependent protein folding chaperone"/>
    <property type="evidence" value="ECO:0007669"/>
    <property type="project" value="InterPro"/>
</dbReference>
<comment type="similarity">
    <text evidence="2 8">Belongs to the TCP-1 chaperonin family.</text>
</comment>
<dbReference type="InterPro" id="IPR002194">
    <property type="entry name" value="Chaperonin_TCP-1_CS"/>
</dbReference>
<dbReference type="CDD" id="cd03336">
    <property type="entry name" value="TCP1_beta"/>
    <property type="match status" value="1"/>
</dbReference>
<dbReference type="InterPro" id="IPR012716">
    <property type="entry name" value="Chap_CCT_beta"/>
</dbReference>
<dbReference type="NCBIfam" id="TIGR02341">
    <property type="entry name" value="chap_CCT_beta"/>
    <property type="match status" value="1"/>
</dbReference>
<evidence type="ECO:0000256" key="7">
    <source>
        <dbReference type="ARBA" id="ARBA00033237"/>
    </source>
</evidence>
<comment type="subcellular location">
    <subcellularLocation>
        <location evidence="1">Cytoplasm</location>
    </subcellularLocation>
</comment>
<evidence type="ECO:0000256" key="5">
    <source>
        <dbReference type="ARBA" id="ARBA00022840"/>
    </source>
</evidence>
<dbReference type="Gene3D" id="3.30.260.10">
    <property type="entry name" value="TCP-1-like chaperonin intermediate domain"/>
    <property type="match status" value="1"/>
</dbReference>
<keyword evidence="4 8" id="KW-0547">Nucleotide-binding</keyword>
<dbReference type="FunFam" id="1.10.560.10:FF:000017">
    <property type="entry name" value="T-complex protein 1 subunit eta"/>
    <property type="match status" value="1"/>
</dbReference>
<dbReference type="GO" id="GO:0016887">
    <property type="term" value="F:ATP hydrolysis activity"/>
    <property type="evidence" value="ECO:0007669"/>
    <property type="project" value="InterPro"/>
</dbReference>
<keyword evidence="5 8" id="KW-0067">ATP-binding</keyword>
<evidence type="ECO:0000256" key="6">
    <source>
        <dbReference type="ARBA" id="ARBA00023186"/>
    </source>
</evidence>
<dbReference type="EMBL" id="JAGTXO010000050">
    <property type="protein sequence ID" value="KAG8458566.1"/>
    <property type="molecule type" value="Genomic_DNA"/>
</dbReference>
<dbReference type="SUPFAM" id="SSF48592">
    <property type="entry name" value="GroEL equatorial domain-like"/>
    <property type="match status" value="1"/>
</dbReference>
<dbReference type="PROSITE" id="PS00751">
    <property type="entry name" value="TCP1_2"/>
    <property type="match status" value="1"/>
</dbReference>
<dbReference type="InterPro" id="IPR027409">
    <property type="entry name" value="GroEL-like_apical_dom_sf"/>
</dbReference>
<accession>A0A8J5X531</accession>
<dbReference type="SUPFAM" id="SSF54849">
    <property type="entry name" value="GroEL-intermediate domain like"/>
    <property type="match status" value="1"/>
</dbReference>
<reference evidence="9" key="1">
    <citation type="submission" date="2021-05" db="EMBL/GenBank/DDBJ databases">
        <title>The genome of the haptophyte Pavlova lutheri (Diacronema luteri, Pavlovales) - a model for lipid biosynthesis in eukaryotic algae.</title>
        <authorList>
            <person name="Hulatt C.J."/>
            <person name="Posewitz M.C."/>
        </authorList>
    </citation>
    <scope>NUCLEOTIDE SEQUENCE</scope>
    <source>
        <strain evidence="9">NIVA-4/92</strain>
    </source>
</reference>